<evidence type="ECO:0000256" key="4">
    <source>
        <dbReference type="ARBA" id="ARBA00022737"/>
    </source>
</evidence>
<name>A0A2G8KNZ7_STIJA</name>
<dbReference type="GO" id="GO:0003341">
    <property type="term" value="P:cilium movement"/>
    <property type="evidence" value="ECO:0007669"/>
    <property type="project" value="InterPro"/>
</dbReference>
<dbReference type="CDD" id="cd06469">
    <property type="entry name" value="p23_DYX1C1_like"/>
    <property type="match status" value="1"/>
</dbReference>
<dbReference type="GO" id="GO:0120293">
    <property type="term" value="C:dynein axonemal particle"/>
    <property type="evidence" value="ECO:0007669"/>
    <property type="project" value="UniProtKB-SubCell"/>
</dbReference>
<evidence type="ECO:0000256" key="8">
    <source>
        <dbReference type="ARBA" id="ARBA00023273"/>
    </source>
</evidence>
<dbReference type="GO" id="GO:0007399">
    <property type="term" value="P:nervous system development"/>
    <property type="evidence" value="ECO:0007669"/>
    <property type="project" value="UniProtKB-KW"/>
</dbReference>
<dbReference type="InterPro" id="IPR052004">
    <property type="entry name" value="Dynein_assembly_factor_4"/>
</dbReference>
<dbReference type="InterPro" id="IPR037894">
    <property type="entry name" value="CS_DYX1C1"/>
</dbReference>
<dbReference type="SUPFAM" id="SSF48452">
    <property type="entry name" value="TPR-like"/>
    <property type="match status" value="1"/>
</dbReference>
<accession>A0A2G8KNZ7</accession>
<sequence length="367" mass="41832">MPIAVKDFTWSETNTEVCITVPLKGVKTAKVDIFSTDEYLKVSFPPFLFEVALCHPVHDEQNTAKVGDGTVTFLLVKKEAGLWGNLSCSDTVNKESMKNKREDAVAESQRKNKELENKRAKEKQEQNKAAVKEQMKLEEQNRTRIQEEKDAERKQATEEIEDWKQKQASKISLESDHKPSEPAPRQRGMIDVTFTPRVFPTPVRESKIPEEEAWLKKQAEARKIEDIEDSDLRPEEKDPVWLKNKADNFFKSGNHLSAVNAYNLAIRLNPLVPALHSNRSACHLKLGNYMKCIEDSSRALELLTPPVQANAQSRLKAHVRRGTAFCHMELYVEGLQDYEAALKIDPKNNDLLEDSERIRKVIQGDGI</sequence>
<evidence type="ECO:0000256" key="11">
    <source>
        <dbReference type="PROSITE-ProRule" id="PRU00339"/>
    </source>
</evidence>
<dbReference type="PANTHER" id="PTHR46492:SF1">
    <property type="entry name" value="DYNEIN AXONEMAL ASSEMBLY FACTOR 4"/>
    <property type="match status" value="1"/>
</dbReference>
<dbReference type="EMBL" id="MRZV01000450">
    <property type="protein sequence ID" value="PIK49734.1"/>
    <property type="molecule type" value="Genomic_DNA"/>
</dbReference>
<protein>
    <recommendedName>
        <fullName evidence="10">Dynein axonemal assembly factor 4</fullName>
    </recommendedName>
</protein>
<dbReference type="SUPFAM" id="SSF49764">
    <property type="entry name" value="HSP20-like chaperones"/>
    <property type="match status" value="1"/>
</dbReference>
<dbReference type="Gene3D" id="1.25.40.10">
    <property type="entry name" value="Tetratricopeptide repeat domain"/>
    <property type="match status" value="1"/>
</dbReference>
<dbReference type="PROSITE" id="PS50005">
    <property type="entry name" value="TPR"/>
    <property type="match status" value="1"/>
</dbReference>
<evidence type="ECO:0000256" key="7">
    <source>
        <dbReference type="ARBA" id="ARBA00023242"/>
    </source>
</evidence>
<dbReference type="GO" id="GO:0043005">
    <property type="term" value="C:neuron projection"/>
    <property type="evidence" value="ECO:0007669"/>
    <property type="project" value="UniProtKB-SubCell"/>
</dbReference>
<comment type="caution">
    <text evidence="14">The sequence shown here is derived from an EMBL/GenBank/DDBJ whole genome shotgun (WGS) entry which is preliminary data.</text>
</comment>
<keyword evidence="4" id="KW-0677">Repeat</keyword>
<dbReference type="AlphaFoldDB" id="A0A2G8KNZ7"/>
<dbReference type="Gene3D" id="2.60.40.790">
    <property type="match status" value="1"/>
</dbReference>
<dbReference type="InterPro" id="IPR019734">
    <property type="entry name" value="TPR_rpt"/>
</dbReference>
<evidence type="ECO:0000256" key="6">
    <source>
        <dbReference type="ARBA" id="ARBA00022902"/>
    </source>
</evidence>
<dbReference type="FunFam" id="2.60.40.790:FF:000015">
    <property type="entry name" value="dynein assembly factor 4, axonemal isoform X1"/>
    <property type="match status" value="1"/>
</dbReference>
<keyword evidence="6" id="KW-0524">Neurogenesis</keyword>
<proteinExistence type="predicted"/>
<evidence type="ECO:0000256" key="1">
    <source>
        <dbReference type="ARBA" id="ARBA00004123"/>
    </source>
</evidence>
<dbReference type="GO" id="GO:0005634">
    <property type="term" value="C:nucleus"/>
    <property type="evidence" value="ECO:0007669"/>
    <property type="project" value="UniProtKB-SubCell"/>
</dbReference>
<dbReference type="SMART" id="SM00028">
    <property type="entry name" value="TPR"/>
    <property type="match status" value="3"/>
</dbReference>
<dbReference type="PROSITE" id="PS51203">
    <property type="entry name" value="CS"/>
    <property type="match status" value="1"/>
</dbReference>
<dbReference type="Proteomes" id="UP000230750">
    <property type="component" value="Unassembled WGS sequence"/>
</dbReference>
<evidence type="ECO:0000256" key="2">
    <source>
        <dbReference type="ARBA" id="ARBA00004487"/>
    </source>
</evidence>
<evidence type="ECO:0000256" key="9">
    <source>
        <dbReference type="ARBA" id="ARBA00024190"/>
    </source>
</evidence>
<keyword evidence="3" id="KW-0963">Cytoplasm</keyword>
<evidence type="ECO:0000256" key="3">
    <source>
        <dbReference type="ARBA" id="ARBA00022490"/>
    </source>
</evidence>
<dbReference type="OrthoDB" id="348005at2759"/>
<evidence type="ECO:0000259" key="13">
    <source>
        <dbReference type="PROSITE" id="PS51203"/>
    </source>
</evidence>
<dbReference type="Pfam" id="PF04969">
    <property type="entry name" value="CS"/>
    <property type="match status" value="1"/>
</dbReference>
<evidence type="ECO:0000256" key="10">
    <source>
        <dbReference type="ARBA" id="ARBA00024430"/>
    </source>
</evidence>
<feature type="compositionally biased region" description="Basic and acidic residues" evidence="12">
    <location>
        <begin position="94"/>
        <end position="165"/>
    </location>
</feature>
<dbReference type="InterPro" id="IPR011990">
    <property type="entry name" value="TPR-like_helical_dom_sf"/>
</dbReference>
<dbReference type="FunFam" id="1.25.40.10:FF:000176">
    <property type="entry name" value="dynein assembly factor 4, axonemal isoform X1"/>
    <property type="match status" value="1"/>
</dbReference>
<evidence type="ECO:0000313" key="15">
    <source>
        <dbReference type="EMBL" id="PIK57376.1"/>
    </source>
</evidence>
<reference evidence="14 16" key="1">
    <citation type="journal article" date="2017" name="PLoS Biol.">
        <title>The sea cucumber genome provides insights into morphological evolution and visceral regeneration.</title>
        <authorList>
            <person name="Zhang X."/>
            <person name="Sun L."/>
            <person name="Yuan J."/>
            <person name="Sun Y."/>
            <person name="Gao Y."/>
            <person name="Zhang L."/>
            <person name="Li S."/>
            <person name="Dai H."/>
            <person name="Hamel J.F."/>
            <person name="Liu C."/>
            <person name="Yu Y."/>
            <person name="Liu S."/>
            <person name="Lin W."/>
            <person name="Guo K."/>
            <person name="Jin S."/>
            <person name="Xu P."/>
            <person name="Storey K.B."/>
            <person name="Huan P."/>
            <person name="Zhang T."/>
            <person name="Zhou Y."/>
            <person name="Zhang J."/>
            <person name="Lin C."/>
            <person name="Li X."/>
            <person name="Xing L."/>
            <person name="Huo D."/>
            <person name="Sun M."/>
            <person name="Wang L."/>
            <person name="Mercier A."/>
            <person name="Li F."/>
            <person name="Yang H."/>
            <person name="Xiang J."/>
        </authorList>
    </citation>
    <scope>NUCLEOTIDE SEQUENCE [LARGE SCALE GENOMIC DNA]</scope>
    <source>
        <strain evidence="14">Shaxun</strain>
        <tissue evidence="14">Muscle</tissue>
    </source>
</reference>
<dbReference type="GO" id="GO:0036158">
    <property type="term" value="P:outer dynein arm assembly"/>
    <property type="evidence" value="ECO:0007669"/>
    <property type="project" value="TreeGrafter"/>
</dbReference>
<feature type="region of interest" description="Disordered" evidence="12">
    <location>
        <begin position="94"/>
        <end position="189"/>
    </location>
</feature>
<dbReference type="InterPro" id="IPR008978">
    <property type="entry name" value="HSP20-like_chaperone"/>
</dbReference>
<organism evidence="14 16">
    <name type="scientific">Stichopus japonicus</name>
    <name type="common">Sea cucumber</name>
    <dbReference type="NCBI Taxonomy" id="307972"/>
    <lineage>
        <taxon>Eukaryota</taxon>
        <taxon>Metazoa</taxon>
        <taxon>Echinodermata</taxon>
        <taxon>Eleutherozoa</taxon>
        <taxon>Echinozoa</taxon>
        <taxon>Holothuroidea</taxon>
        <taxon>Aspidochirotacea</taxon>
        <taxon>Aspidochirotida</taxon>
        <taxon>Stichopodidae</taxon>
        <taxon>Apostichopus</taxon>
    </lineage>
</organism>
<dbReference type="STRING" id="307972.A0A2G8KNZ7"/>
<comment type="subcellular location">
    <subcellularLocation>
        <location evidence="2">Cell projection</location>
        <location evidence="2">Neuron projection</location>
    </subcellularLocation>
    <subcellularLocation>
        <location evidence="9">Dynein axonemal particle</location>
    </subcellularLocation>
    <subcellularLocation>
        <location evidence="1">Nucleus</location>
    </subcellularLocation>
</comment>
<feature type="repeat" description="TPR" evidence="11">
    <location>
        <begin position="315"/>
        <end position="348"/>
    </location>
</feature>
<dbReference type="InterPro" id="IPR007052">
    <property type="entry name" value="CS_dom"/>
</dbReference>
<keyword evidence="5 11" id="KW-0802">TPR repeat</keyword>
<gene>
    <name evidence="15" type="ORF">BSL78_05703</name>
    <name evidence="14" type="ORF">BSL78_13410</name>
</gene>
<evidence type="ECO:0000313" key="14">
    <source>
        <dbReference type="EMBL" id="PIK49734.1"/>
    </source>
</evidence>
<feature type="domain" description="CS" evidence="13">
    <location>
        <begin position="3"/>
        <end position="87"/>
    </location>
</feature>
<keyword evidence="7" id="KW-0539">Nucleus</keyword>
<evidence type="ECO:0000313" key="16">
    <source>
        <dbReference type="Proteomes" id="UP000230750"/>
    </source>
</evidence>
<evidence type="ECO:0000256" key="5">
    <source>
        <dbReference type="ARBA" id="ARBA00022803"/>
    </source>
</evidence>
<evidence type="ECO:0000256" key="12">
    <source>
        <dbReference type="SAM" id="MobiDB-lite"/>
    </source>
</evidence>
<dbReference type="EMBL" id="MRZV01000144">
    <property type="protein sequence ID" value="PIK57376.1"/>
    <property type="molecule type" value="Genomic_DNA"/>
</dbReference>
<dbReference type="PANTHER" id="PTHR46492">
    <property type="entry name" value="DYNEIN ASSEMBLY FACTOR 4, AXONEMAL"/>
    <property type="match status" value="1"/>
</dbReference>
<keyword evidence="16" id="KW-1185">Reference proteome</keyword>
<dbReference type="GO" id="GO:0036159">
    <property type="term" value="P:inner dynein arm assembly"/>
    <property type="evidence" value="ECO:0007669"/>
    <property type="project" value="TreeGrafter"/>
</dbReference>
<keyword evidence="8" id="KW-0966">Cell projection</keyword>